<evidence type="ECO:0000313" key="3">
    <source>
        <dbReference type="Proteomes" id="UP000051888"/>
    </source>
</evidence>
<sequence length="184" mass="21265">MKRIFMVFITSIALFAFSIGASAQTTSGDLTSSKAMKLALSAREHFWSVMGGHNVKAENYFCSSRSFQYKGQYYRYFCSEFDTKIKLVNYMNEVFTLNAIDKAFKKYHFIVYKGKMAQPDADGGSLADWKNAKAKLIYQRKDVRLYQFTVPVPIDNKIVETFKQNVTFVKVRGKWQINDFDAVR</sequence>
<organism evidence="2 3">
    <name type="scientific">Heyndrickxia shackletonii</name>
    <dbReference type="NCBI Taxonomy" id="157838"/>
    <lineage>
        <taxon>Bacteria</taxon>
        <taxon>Bacillati</taxon>
        <taxon>Bacillota</taxon>
        <taxon>Bacilli</taxon>
        <taxon>Bacillales</taxon>
        <taxon>Bacillaceae</taxon>
        <taxon>Heyndrickxia</taxon>
    </lineage>
</organism>
<dbReference type="InterPro" id="IPR053749">
    <property type="entry name" value="TA_system-associated_sf"/>
</dbReference>
<dbReference type="InterPro" id="IPR031841">
    <property type="entry name" value="Endopep_inhib"/>
</dbReference>
<dbReference type="Pfam" id="PF16800">
    <property type="entry name" value="Endopep_inhib"/>
    <property type="match status" value="1"/>
</dbReference>
<comment type="caution">
    <text evidence="2">The sequence shown here is derived from an EMBL/GenBank/DDBJ whole genome shotgun (WGS) entry which is preliminary data.</text>
</comment>
<protein>
    <submittedName>
        <fullName evidence="2">Uncharacterized protein</fullName>
    </submittedName>
</protein>
<keyword evidence="3" id="KW-1185">Reference proteome</keyword>
<gene>
    <name evidence="2" type="ORF">AN964_22120</name>
</gene>
<dbReference type="AlphaFoldDB" id="A0A0Q3TA23"/>
<feature type="signal peptide" evidence="1">
    <location>
        <begin position="1"/>
        <end position="23"/>
    </location>
</feature>
<name>A0A0Q3TA23_9BACI</name>
<reference evidence="2 3" key="1">
    <citation type="submission" date="2015-09" db="EMBL/GenBank/DDBJ databases">
        <title>Genome sequencing project for genomic taxonomy and phylogenomics of Bacillus-like bacteria.</title>
        <authorList>
            <person name="Liu B."/>
            <person name="Wang J."/>
            <person name="Zhu Y."/>
            <person name="Liu G."/>
            <person name="Chen Q."/>
            <person name="Chen Z."/>
            <person name="Lan J."/>
            <person name="Che J."/>
            <person name="Ge C."/>
            <person name="Shi H."/>
            <person name="Pan Z."/>
            <person name="Liu X."/>
        </authorList>
    </citation>
    <scope>NUCLEOTIDE SEQUENCE [LARGE SCALE GENOMIC DNA]</scope>
    <source>
        <strain evidence="2 3">LMG 18435</strain>
    </source>
</reference>
<evidence type="ECO:0000313" key="2">
    <source>
        <dbReference type="EMBL" id="KQL50369.1"/>
    </source>
</evidence>
<evidence type="ECO:0000256" key="1">
    <source>
        <dbReference type="SAM" id="SignalP"/>
    </source>
</evidence>
<dbReference type="OrthoDB" id="2814503at2"/>
<dbReference type="Gene3D" id="3.10.450.420">
    <property type="match status" value="1"/>
</dbReference>
<feature type="chain" id="PRO_5006207863" evidence="1">
    <location>
        <begin position="24"/>
        <end position="184"/>
    </location>
</feature>
<accession>A0A0Q3TA23</accession>
<proteinExistence type="predicted"/>
<keyword evidence="1" id="KW-0732">Signal</keyword>
<dbReference type="STRING" id="157838.AN964_22120"/>
<dbReference type="RefSeq" id="WP_055741970.1">
    <property type="nucleotide sequence ID" value="NZ_JAAIWL010000024.1"/>
</dbReference>
<dbReference type="PATRIC" id="fig|157838.3.peg.4846"/>
<dbReference type="Proteomes" id="UP000051888">
    <property type="component" value="Unassembled WGS sequence"/>
</dbReference>
<dbReference type="EMBL" id="LJJC01000015">
    <property type="protein sequence ID" value="KQL50369.1"/>
    <property type="molecule type" value="Genomic_DNA"/>
</dbReference>